<dbReference type="Proteomes" id="UP000495940">
    <property type="component" value="Chromosome"/>
</dbReference>
<evidence type="ECO:0000313" key="2">
    <source>
        <dbReference type="EMBL" id="QCD60300.1"/>
    </source>
</evidence>
<dbReference type="EMBL" id="CP021978">
    <property type="protein sequence ID" value="QCD60300.1"/>
    <property type="molecule type" value="Genomic_DNA"/>
</dbReference>
<protein>
    <submittedName>
        <fullName evidence="2">Uncharacterized protein</fullName>
    </submittedName>
</protein>
<keyword evidence="3" id="KW-1185">Reference proteome</keyword>
<accession>A0A6G5RQL1</accession>
<proteinExistence type="predicted"/>
<feature type="compositionally biased region" description="Basic and acidic residues" evidence="1">
    <location>
        <begin position="1"/>
        <end position="10"/>
    </location>
</feature>
<evidence type="ECO:0000313" key="3">
    <source>
        <dbReference type="Proteomes" id="UP000495940"/>
    </source>
</evidence>
<sequence length="75" mass="7987">MALEARKASEGETAEPPLPVPSADPGDGFAATVTFLSDWKLSHLSPDDRPLPSVAHYDQLLQGRGRTAGREKEGS</sequence>
<feature type="region of interest" description="Disordered" evidence="1">
    <location>
        <begin position="1"/>
        <end position="29"/>
    </location>
</feature>
<feature type="region of interest" description="Disordered" evidence="1">
    <location>
        <begin position="43"/>
        <end position="75"/>
    </location>
</feature>
<dbReference type="AlphaFoldDB" id="A0A6G5RQL1"/>
<name>A0A6G5RQL1_9ACTN</name>
<gene>
    <name evidence="2" type="ORF">CEB94_40425</name>
</gene>
<dbReference type="KEGG" id="shaw:CEB94_40425"/>
<organism evidence="2 3">
    <name type="scientific">Streptomyces hawaiiensis</name>
    <dbReference type="NCBI Taxonomy" id="67305"/>
    <lineage>
        <taxon>Bacteria</taxon>
        <taxon>Bacillati</taxon>
        <taxon>Actinomycetota</taxon>
        <taxon>Actinomycetes</taxon>
        <taxon>Kitasatosporales</taxon>
        <taxon>Streptomycetaceae</taxon>
        <taxon>Streptomyces</taxon>
    </lineage>
</organism>
<reference evidence="2 3" key="1">
    <citation type="submission" date="2017-06" db="EMBL/GenBank/DDBJ databases">
        <title>Complete Genome Sequence of Streptomyces hawaiiensis NRRL 15010 and insights into acyldepsipeptides biosynthesis.</title>
        <authorList>
            <person name="Mariita R.M."/>
            <person name="Sello J.K."/>
        </authorList>
    </citation>
    <scope>NUCLEOTIDE SEQUENCE [LARGE SCALE GENOMIC DNA]</scope>
    <source>
        <strain evidence="2 3">ATCC 12236</strain>
    </source>
</reference>
<evidence type="ECO:0000256" key="1">
    <source>
        <dbReference type="SAM" id="MobiDB-lite"/>
    </source>
</evidence>